<sequence length="498" mass="55714">MEYNIPLKKTLKENSDELKKILNECDDIIFRELKVGSNKPVSMELIFVDGMIDRDDLSSFVLRPLLRISDDILSNGNKSIDSLIDMLSKENIQISDMKVIQNMEEVIKAVLSGETVLLIDGSEKAIDLSTRGWPSRSIGEPVSEETVRGPRDGMTETLKTNIALIRRRIRDTNLKVKMMQIGKRSKTDMAVMYMEDIVEPRLLNETYKRLNNLKVDEIIDSSMLESLIEDHCYSPFPQIENTERPDAVAASLYEGRVAIIVDNSPFALLVPATVGTLMQSTEDYYTRWSVASIVRIIRYFAAFLAVLAPSLYIAVTSYHPGLLPTRLAYYVAASRVNVPFPSVIEAFLMEITLELLREAGTRISGPIGTTIGVVGGLIIGQAAVDAGIVSPLMIIIVSVTTISSFAIPSYELATALRFFRFLFMIYAAVLGLYGVMLGIIVMITHMAKLDSFGIPFTSPYSGLGREKGDLRDTIIRVPFQNMKKRPRFTFPKNRTRLK</sequence>
<feature type="transmembrane region" description="Helical" evidence="3">
    <location>
        <begin position="419"/>
        <end position="443"/>
    </location>
</feature>
<accession>A0A410Q9K6</accession>
<reference evidence="5" key="1">
    <citation type="submission" date="2019-01" db="EMBL/GenBank/DDBJ databases">
        <title>Draft genomes of a novel of Sporanaerobacter strains.</title>
        <authorList>
            <person name="Ma S."/>
        </authorList>
    </citation>
    <scope>NUCLEOTIDE SEQUENCE [LARGE SCALE GENOMIC DNA]</scope>
    <source>
        <strain evidence="5">NJN-17</strain>
    </source>
</reference>
<dbReference type="PANTHER" id="PTHR22550">
    <property type="entry name" value="SPORE GERMINATION PROTEIN"/>
    <property type="match status" value="1"/>
</dbReference>
<dbReference type="PIRSF" id="PIRSF005690">
    <property type="entry name" value="GerBA"/>
    <property type="match status" value="1"/>
</dbReference>
<dbReference type="RefSeq" id="WP_128751889.1">
    <property type="nucleotide sequence ID" value="NZ_CP035282.1"/>
</dbReference>
<keyword evidence="3" id="KW-1133">Transmembrane helix</keyword>
<comment type="similarity">
    <text evidence="1">Belongs to the GerABKA family.</text>
</comment>
<dbReference type="GO" id="GO:0016020">
    <property type="term" value="C:membrane"/>
    <property type="evidence" value="ECO:0007669"/>
    <property type="project" value="InterPro"/>
</dbReference>
<dbReference type="AlphaFoldDB" id="A0A410Q9K6"/>
<name>A0A410Q9K6_9FIRM</name>
<feature type="transmembrane region" description="Helical" evidence="3">
    <location>
        <begin position="388"/>
        <end position="407"/>
    </location>
</feature>
<dbReference type="Pfam" id="PF03323">
    <property type="entry name" value="GerA"/>
    <property type="match status" value="1"/>
</dbReference>
<evidence type="ECO:0000256" key="2">
    <source>
        <dbReference type="ARBA" id="ARBA00023136"/>
    </source>
</evidence>
<dbReference type="PANTHER" id="PTHR22550:SF5">
    <property type="entry name" value="LEUCINE ZIPPER PROTEIN 4"/>
    <property type="match status" value="1"/>
</dbReference>
<evidence type="ECO:0000256" key="1">
    <source>
        <dbReference type="ARBA" id="ARBA00005278"/>
    </source>
</evidence>
<proteinExistence type="inferred from homology"/>
<evidence type="ECO:0000313" key="5">
    <source>
        <dbReference type="Proteomes" id="UP000287969"/>
    </source>
</evidence>
<feature type="transmembrane region" description="Helical" evidence="3">
    <location>
        <begin position="296"/>
        <end position="315"/>
    </location>
</feature>
<dbReference type="OrthoDB" id="9772630at2"/>
<dbReference type="InterPro" id="IPR050768">
    <property type="entry name" value="UPF0353/GerABKA_families"/>
</dbReference>
<evidence type="ECO:0000256" key="3">
    <source>
        <dbReference type="SAM" id="Phobius"/>
    </source>
</evidence>
<dbReference type="EMBL" id="CP035282">
    <property type="protein sequence ID" value="QAT60568.1"/>
    <property type="molecule type" value="Genomic_DNA"/>
</dbReference>
<gene>
    <name evidence="4" type="ORF">EQM13_02745</name>
</gene>
<dbReference type="Proteomes" id="UP000287969">
    <property type="component" value="Chromosome"/>
</dbReference>
<keyword evidence="2 3" id="KW-0472">Membrane</keyword>
<dbReference type="InterPro" id="IPR004995">
    <property type="entry name" value="Spore_Ger"/>
</dbReference>
<dbReference type="GO" id="GO:0009847">
    <property type="term" value="P:spore germination"/>
    <property type="evidence" value="ECO:0007669"/>
    <property type="project" value="InterPro"/>
</dbReference>
<dbReference type="KEGG" id="spoa:EQM13_02745"/>
<keyword evidence="5" id="KW-1185">Reference proteome</keyword>
<organism evidence="4 5">
    <name type="scientific">Acidilutibacter cellobiosedens</name>
    <dbReference type="NCBI Taxonomy" id="2507161"/>
    <lineage>
        <taxon>Bacteria</taxon>
        <taxon>Bacillati</taxon>
        <taxon>Bacillota</taxon>
        <taxon>Tissierellia</taxon>
        <taxon>Tissierellales</taxon>
        <taxon>Acidilutibacteraceae</taxon>
        <taxon>Acidilutibacter</taxon>
    </lineage>
</organism>
<evidence type="ECO:0000313" key="4">
    <source>
        <dbReference type="EMBL" id="QAT60568.1"/>
    </source>
</evidence>
<keyword evidence="3" id="KW-0812">Transmembrane</keyword>
<protein>
    <submittedName>
        <fullName evidence="4">Spore germination protein</fullName>
    </submittedName>
</protein>